<keyword evidence="1" id="KW-0479">Metal-binding</keyword>
<dbReference type="SMART" id="SM00184">
    <property type="entry name" value="RING"/>
    <property type="match status" value="1"/>
</dbReference>
<evidence type="ECO:0000259" key="6">
    <source>
        <dbReference type="PROSITE" id="PS50089"/>
    </source>
</evidence>
<dbReference type="Gene3D" id="3.30.40.10">
    <property type="entry name" value="Zinc/RING finger domain, C3HC4 (zinc finger)"/>
    <property type="match status" value="1"/>
</dbReference>
<protein>
    <recommendedName>
        <fullName evidence="6">RING-type domain-containing protein</fullName>
    </recommendedName>
</protein>
<evidence type="ECO:0000256" key="2">
    <source>
        <dbReference type="ARBA" id="ARBA00022771"/>
    </source>
</evidence>
<keyword evidence="2 4" id="KW-0863">Zinc-finger</keyword>
<dbReference type="AlphaFoldDB" id="A0A5K1FCQ2"/>
<dbReference type="InterPro" id="IPR001841">
    <property type="entry name" value="Znf_RING"/>
</dbReference>
<dbReference type="PROSITE" id="PS50089">
    <property type="entry name" value="ZF_RING_2"/>
    <property type="match status" value="1"/>
</dbReference>
<dbReference type="GO" id="GO:0008270">
    <property type="term" value="F:zinc ion binding"/>
    <property type="evidence" value="ECO:0007669"/>
    <property type="project" value="UniProtKB-KW"/>
</dbReference>
<keyword evidence="3" id="KW-0862">Zinc</keyword>
<dbReference type="Gramene" id="NC7G0289710.1">
    <property type="protein sequence ID" value="NC7G0289710.1:cds"/>
    <property type="gene ID" value="NC7G0289710"/>
</dbReference>
<dbReference type="GO" id="GO:0006511">
    <property type="term" value="P:ubiquitin-dependent protein catabolic process"/>
    <property type="evidence" value="ECO:0007669"/>
    <property type="project" value="TreeGrafter"/>
</dbReference>
<dbReference type="PANTHER" id="PTHR45931:SF3">
    <property type="entry name" value="RING ZINC FINGER-CONTAINING PROTEIN"/>
    <property type="match status" value="1"/>
</dbReference>
<dbReference type="EMBL" id="LR721785">
    <property type="protein sequence ID" value="VVW60400.1"/>
    <property type="molecule type" value="Genomic_DNA"/>
</dbReference>
<gene>
    <name evidence="7" type="ORF">NYM_LOCUS23891</name>
</gene>
<evidence type="ECO:0000256" key="1">
    <source>
        <dbReference type="ARBA" id="ARBA00022723"/>
    </source>
</evidence>
<sequence>MLRTTVSSLTRSFTVATPEPRTAHHETASAMVHLHFQTRFCTEAGGAEGGGEEGGSTETPAVHSLRLFTSSVIVNRSSLRTPEEITEHVRRHFSDHECGWLLGWADHVAIEMCDLILQPGDGRAALSPGEVQTVSLTTTVTYHSVEFREDVDGDLEDPTEDMTDAQEEMDLADYLEELAAGDALFAYEAVPAPASKASLDALVRKKAEENGQNTCVVCQAEVGRGDCLVRMPCSHEFHEGCILAWLRRAHSCPICRHELPTDDY</sequence>
<dbReference type="SUPFAM" id="SSF57850">
    <property type="entry name" value="RING/U-box"/>
    <property type="match status" value="1"/>
</dbReference>
<evidence type="ECO:0000313" key="7">
    <source>
        <dbReference type="EMBL" id="VVW60400.1"/>
    </source>
</evidence>
<feature type="compositionally biased region" description="Polar residues" evidence="5">
    <location>
        <begin position="1"/>
        <end position="15"/>
    </location>
</feature>
<feature type="domain" description="RING-type" evidence="6">
    <location>
        <begin position="215"/>
        <end position="256"/>
    </location>
</feature>
<dbReference type="InterPro" id="IPR051834">
    <property type="entry name" value="RING_finger_E3_ligase"/>
</dbReference>
<dbReference type="PANTHER" id="PTHR45931">
    <property type="entry name" value="SI:CH211-59O9.10"/>
    <property type="match status" value="1"/>
</dbReference>
<feature type="region of interest" description="Disordered" evidence="5">
    <location>
        <begin position="1"/>
        <end position="22"/>
    </location>
</feature>
<proteinExistence type="predicted"/>
<evidence type="ECO:0000256" key="4">
    <source>
        <dbReference type="PROSITE-ProRule" id="PRU00175"/>
    </source>
</evidence>
<organism evidence="7">
    <name type="scientific">Nymphaea colorata</name>
    <name type="common">pocket water lily</name>
    <dbReference type="NCBI Taxonomy" id="210225"/>
    <lineage>
        <taxon>Eukaryota</taxon>
        <taxon>Viridiplantae</taxon>
        <taxon>Streptophyta</taxon>
        <taxon>Embryophyta</taxon>
        <taxon>Tracheophyta</taxon>
        <taxon>Spermatophyta</taxon>
        <taxon>Magnoliopsida</taxon>
        <taxon>Nymphaeales</taxon>
        <taxon>Nymphaeaceae</taxon>
        <taxon>Nymphaea</taxon>
    </lineage>
</organism>
<dbReference type="GO" id="GO:0005634">
    <property type="term" value="C:nucleus"/>
    <property type="evidence" value="ECO:0007669"/>
    <property type="project" value="TreeGrafter"/>
</dbReference>
<dbReference type="GO" id="GO:0061630">
    <property type="term" value="F:ubiquitin protein ligase activity"/>
    <property type="evidence" value="ECO:0007669"/>
    <property type="project" value="TreeGrafter"/>
</dbReference>
<dbReference type="Pfam" id="PF13639">
    <property type="entry name" value="zf-RING_2"/>
    <property type="match status" value="1"/>
</dbReference>
<evidence type="ECO:0000256" key="5">
    <source>
        <dbReference type="SAM" id="MobiDB-lite"/>
    </source>
</evidence>
<reference evidence="7" key="1">
    <citation type="submission" date="2019-09" db="EMBL/GenBank/DDBJ databases">
        <authorList>
            <person name="Zhang L."/>
        </authorList>
    </citation>
    <scope>NUCLEOTIDE SEQUENCE</scope>
</reference>
<dbReference type="InterPro" id="IPR013083">
    <property type="entry name" value="Znf_RING/FYVE/PHD"/>
</dbReference>
<accession>A0A5K1FCQ2</accession>
<evidence type="ECO:0000256" key="3">
    <source>
        <dbReference type="ARBA" id="ARBA00022833"/>
    </source>
</evidence>
<name>A0A5K1FCQ2_9MAGN</name>